<reference evidence="2" key="1">
    <citation type="submission" date="2022-11" db="UniProtKB">
        <authorList>
            <consortium name="EnsemblMetazoa"/>
        </authorList>
    </citation>
    <scope>IDENTIFICATION</scope>
</reference>
<feature type="transmembrane region" description="Helical" evidence="1">
    <location>
        <begin position="204"/>
        <end position="222"/>
    </location>
</feature>
<keyword evidence="1" id="KW-0472">Membrane</keyword>
<evidence type="ECO:0000256" key="1">
    <source>
        <dbReference type="SAM" id="Phobius"/>
    </source>
</evidence>
<accession>A0A913X366</accession>
<sequence length="425" mass="48786">MADGLREDGETSLESLLVSRSVVPPGSPIKFTKSGKTVRIPVTRIRCGKWDFRAEERWLEYQPTSTGIVVVFRDRQHFDHEECVMFNLLDISAADLRVTAKFGSLDAMSAILTLECGKAIQITGSDHNLECTTHVMEITFHVNYTGQVRDVLRSLRQAKLCEDTPATAPSGSDVEQFSETFREGLPDWVLYIPRRLYTPSSRRAVETILTFYTIFSILWALWQLYRHVDFIRAYVRPVIDALISHIRTLDKLIQVANTLLEKFTQQWLSYFKPVCVIITSFATPLISLGKHFLTAFLSVYSVIKVVFQPFVSVFQPLFNALFTVIKVPASIFRQIYDVFHSVGIVVYESLYSTQAAQLLRNCSQTMGEIIERSMRLDPLKAQLILMRSNVLNSGKALCHGFVYIYKSVERRVWYVFWRTTEEKED</sequence>
<dbReference type="RefSeq" id="XP_020897876.1">
    <property type="nucleotide sequence ID" value="XM_021042217.2"/>
</dbReference>
<keyword evidence="1" id="KW-1133">Transmembrane helix</keyword>
<dbReference type="KEGG" id="epa:110236677"/>
<name>A0A913X366_EXADI</name>
<evidence type="ECO:0000313" key="2">
    <source>
        <dbReference type="EnsemblMetazoa" id="XP_020897876.1"/>
    </source>
</evidence>
<dbReference type="OMA" id="WALWQLY"/>
<keyword evidence="3" id="KW-1185">Reference proteome</keyword>
<proteinExistence type="predicted"/>
<organism evidence="2 3">
    <name type="scientific">Exaiptasia diaphana</name>
    <name type="common">Tropical sea anemone</name>
    <name type="synonym">Aiptasia pulchella</name>
    <dbReference type="NCBI Taxonomy" id="2652724"/>
    <lineage>
        <taxon>Eukaryota</taxon>
        <taxon>Metazoa</taxon>
        <taxon>Cnidaria</taxon>
        <taxon>Anthozoa</taxon>
        <taxon>Hexacorallia</taxon>
        <taxon>Actiniaria</taxon>
        <taxon>Aiptasiidae</taxon>
        <taxon>Exaiptasia</taxon>
    </lineage>
</organism>
<dbReference type="AlphaFoldDB" id="A0A913X366"/>
<dbReference type="OrthoDB" id="5957709at2759"/>
<dbReference type="EnsemblMetazoa" id="XM_021042217.2">
    <property type="protein sequence ID" value="XP_020897876.1"/>
    <property type="gene ID" value="LOC110236677"/>
</dbReference>
<evidence type="ECO:0000313" key="3">
    <source>
        <dbReference type="Proteomes" id="UP000887567"/>
    </source>
</evidence>
<dbReference type="GeneID" id="110236677"/>
<dbReference type="Proteomes" id="UP000887567">
    <property type="component" value="Unplaced"/>
</dbReference>
<protein>
    <submittedName>
        <fullName evidence="2">Uncharacterized protein</fullName>
    </submittedName>
</protein>
<keyword evidence="1" id="KW-0812">Transmembrane</keyword>